<comment type="similarity">
    <text evidence="2 10">Belongs to the RNA methyltransferase RsmE family.</text>
</comment>
<evidence type="ECO:0000256" key="8">
    <source>
        <dbReference type="ARBA" id="ARBA00025699"/>
    </source>
</evidence>
<dbReference type="SUPFAM" id="SSF75217">
    <property type="entry name" value="alpha/beta knot"/>
    <property type="match status" value="1"/>
</dbReference>
<keyword evidence="7 10" id="KW-0949">S-adenosyl-L-methionine</keyword>
<evidence type="ECO:0000256" key="6">
    <source>
        <dbReference type="ARBA" id="ARBA00022679"/>
    </source>
</evidence>
<dbReference type="EMBL" id="JACRIW010000038">
    <property type="protein sequence ID" value="MBI5168854.1"/>
    <property type="molecule type" value="Genomic_DNA"/>
</dbReference>
<comment type="catalytic activity">
    <reaction evidence="9 10">
        <text>uridine(1498) in 16S rRNA + S-adenosyl-L-methionine = N(3)-methyluridine(1498) in 16S rRNA + S-adenosyl-L-homocysteine + H(+)</text>
        <dbReference type="Rhea" id="RHEA:42920"/>
        <dbReference type="Rhea" id="RHEA-COMP:10283"/>
        <dbReference type="Rhea" id="RHEA-COMP:10284"/>
        <dbReference type="ChEBI" id="CHEBI:15378"/>
        <dbReference type="ChEBI" id="CHEBI:57856"/>
        <dbReference type="ChEBI" id="CHEBI:59789"/>
        <dbReference type="ChEBI" id="CHEBI:65315"/>
        <dbReference type="ChEBI" id="CHEBI:74502"/>
        <dbReference type="EC" id="2.1.1.193"/>
    </reaction>
</comment>
<dbReference type="PANTHER" id="PTHR30027:SF3">
    <property type="entry name" value="16S RRNA (URACIL(1498)-N(3))-METHYLTRANSFERASE"/>
    <property type="match status" value="1"/>
</dbReference>
<keyword evidence="6 10" id="KW-0808">Transferase</keyword>
<organism evidence="13 14">
    <name type="scientific">Eiseniibacteriota bacterium</name>
    <dbReference type="NCBI Taxonomy" id="2212470"/>
    <lineage>
        <taxon>Bacteria</taxon>
        <taxon>Candidatus Eiseniibacteriota</taxon>
    </lineage>
</organism>
<evidence type="ECO:0000313" key="14">
    <source>
        <dbReference type="Proteomes" id="UP000696931"/>
    </source>
</evidence>
<comment type="subcellular location">
    <subcellularLocation>
        <location evidence="1 10">Cytoplasm</location>
    </subcellularLocation>
</comment>
<dbReference type="GO" id="GO:0005737">
    <property type="term" value="C:cytoplasm"/>
    <property type="evidence" value="ECO:0007669"/>
    <property type="project" value="UniProtKB-SubCell"/>
</dbReference>
<gene>
    <name evidence="13" type="ORF">HZA61_05160</name>
</gene>
<dbReference type="PIRSF" id="PIRSF015601">
    <property type="entry name" value="MTase_slr0722"/>
    <property type="match status" value="1"/>
</dbReference>
<keyword evidence="5 10" id="KW-0489">Methyltransferase</keyword>
<evidence type="ECO:0000256" key="4">
    <source>
        <dbReference type="ARBA" id="ARBA00022552"/>
    </source>
</evidence>
<dbReference type="EC" id="2.1.1.193" evidence="10"/>
<dbReference type="InterPro" id="IPR029028">
    <property type="entry name" value="Alpha/beta_knot_MTases"/>
</dbReference>
<dbReference type="GO" id="GO:0070042">
    <property type="term" value="F:rRNA (uridine-N3-)-methyltransferase activity"/>
    <property type="evidence" value="ECO:0007669"/>
    <property type="project" value="TreeGrafter"/>
</dbReference>
<dbReference type="InterPro" id="IPR046886">
    <property type="entry name" value="RsmE_MTase_dom"/>
</dbReference>
<evidence type="ECO:0000256" key="7">
    <source>
        <dbReference type="ARBA" id="ARBA00022691"/>
    </source>
</evidence>
<evidence type="ECO:0000256" key="1">
    <source>
        <dbReference type="ARBA" id="ARBA00004496"/>
    </source>
</evidence>
<feature type="domain" description="Ribosomal RNA small subunit methyltransferase E methyltransferase" evidence="11">
    <location>
        <begin position="80"/>
        <end position="232"/>
    </location>
</feature>
<protein>
    <recommendedName>
        <fullName evidence="10">Ribosomal RNA small subunit methyltransferase E</fullName>
        <ecNumber evidence="10">2.1.1.193</ecNumber>
    </recommendedName>
</protein>
<dbReference type="InterPro" id="IPR029026">
    <property type="entry name" value="tRNA_m1G_MTases_N"/>
</dbReference>
<evidence type="ECO:0000256" key="3">
    <source>
        <dbReference type="ARBA" id="ARBA00022490"/>
    </source>
</evidence>
<dbReference type="GO" id="GO:0070475">
    <property type="term" value="P:rRNA base methylation"/>
    <property type="evidence" value="ECO:0007669"/>
    <property type="project" value="TreeGrafter"/>
</dbReference>
<reference evidence="13" key="1">
    <citation type="submission" date="2020-07" db="EMBL/GenBank/DDBJ databases">
        <title>Huge and variable diversity of episymbiotic CPR bacteria and DPANN archaea in groundwater ecosystems.</title>
        <authorList>
            <person name="He C.Y."/>
            <person name="Keren R."/>
            <person name="Whittaker M."/>
            <person name="Farag I.F."/>
            <person name="Doudna J."/>
            <person name="Cate J.H.D."/>
            <person name="Banfield J.F."/>
        </authorList>
    </citation>
    <scope>NUCLEOTIDE SEQUENCE</scope>
    <source>
        <strain evidence="13">NC_groundwater_1813_Pr3_B-0.1um_71_17</strain>
    </source>
</reference>
<dbReference type="Pfam" id="PF04452">
    <property type="entry name" value="Methyltrans_RNA"/>
    <property type="match status" value="1"/>
</dbReference>
<evidence type="ECO:0000313" key="13">
    <source>
        <dbReference type="EMBL" id="MBI5168854.1"/>
    </source>
</evidence>
<evidence type="ECO:0000256" key="2">
    <source>
        <dbReference type="ARBA" id="ARBA00005528"/>
    </source>
</evidence>
<dbReference type="InterPro" id="IPR015947">
    <property type="entry name" value="PUA-like_sf"/>
</dbReference>
<feature type="domain" description="Ribosomal RNA small subunit methyltransferase E PUA-like" evidence="12">
    <location>
        <begin position="24"/>
        <end position="60"/>
    </location>
</feature>
<dbReference type="PANTHER" id="PTHR30027">
    <property type="entry name" value="RIBOSOMAL RNA SMALL SUBUNIT METHYLTRANSFERASE E"/>
    <property type="match status" value="1"/>
</dbReference>
<dbReference type="AlphaFoldDB" id="A0A933W9Z6"/>
<evidence type="ECO:0000256" key="9">
    <source>
        <dbReference type="ARBA" id="ARBA00047944"/>
    </source>
</evidence>
<accession>A0A933W9Z6</accession>
<name>A0A933W9Z6_UNCEI</name>
<dbReference type="Proteomes" id="UP000696931">
    <property type="component" value="Unassembled WGS sequence"/>
</dbReference>
<dbReference type="NCBIfam" id="TIGR00046">
    <property type="entry name" value="RsmE family RNA methyltransferase"/>
    <property type="match status" value="1"/>
</dbReference>
<sequence length="237" mass="25251">MAADAAPAFVLIERLPAPGEEVLLDGDAAHYLSRVVRARPGERVHATDGAGTVATLEVVESRPDVRVIGGERRVMARPAERVLVCGAPEGDRADWMVEKLAELGVSRLVLAECERAKWERAEAKLERWSRLAAAALRQSQSAWLMRIEPPRPLAEALAGAESATARWVALPGAATVRLPREDGASWCVIGPSPGFSESEVKRLRESGFVPAGLGPARLRTETAALTVAALWQAGGAG</sequence>
<comment type="function">
    <text evidence="8 10">Specifically methylates the N3 position of the uracil ring of uridine 1498 (m3U1498) in 16S rRNA. Acts on the fully assembled 30S ribosomal subunit.</text>
</comment>
<evidence type="ECO:0000259" key="11">
    <source>
        <dbReference type="Pfam" id="PF04452"/>
    </source>
</evidence>
<evidence type="ECO:0000256" key="5">
    <source>
        <dbReference type="ARBA" id="ARBA00022603"/>
    </source>
</evidence>
<dbReference type="CDD" id="cd18084">
    <property type="entry name" value="RsmE-like"/>
    <property type="match status" value="1"/>
</dbReference>
<proteinExistence type="inferred from homology"/>
<dbReference type="Pfam" id="PF20260">
    <property type="entry name" value="PUA_4"/>
    <property type="match status" value="1"/>
</dbReference>
<evidence type="ECO:0000256" key="10">
    <source>
        <dbReference type="PIRNR" id="PIRNR015601"/>
    </source>
</evidence>
<keyword evidence="4 10" id="KW-0698">rRNA processing</keyword>
<dbReference type="Gene3D" id="3.40.1280.10">
    <property type="match status" value="1"/>
</dbReference>
<comment type="caution">
    <text evidence="13">The sequence shown here is derived from an EMBL/GenBank/DDBJ whole genome shotgun (WGS) entry which is preliminary data.</text>
</comment>
<dbReference type="InterPro" id="IPR046887">
    <property type="entry name" value="RsmE_PUA-like"/>
</dbReference>
<evidence type="ECO:0000259" key="12">
    <source>
        <dbReference type="Pfam" id="PF20260"/>
    </source>
</evidence>
<dbReference type="SUPFAM" id="SSF88697">
    <property type="entry name" value="PUA domain-like"/>
    <property type="match status" value="1"/>
</dbReference>
<keyword evidence="3 10" id="KW-0963">Cytoplasm</keyword>
<dbReference type="InterPro" id="IPR006700">
    <property type="entry name" value="RsmE"/>
</dbReference>